<dbReference type="EMBL" id="JBHRYO010000002">
    <property type="protein sequence ID" value="MFC3759196.1"/>
    <property type="molecule type" value="Genomic_DNA"/>
</dbReference>
<accession>A0ABV7Y1S0</accession>
<proteinExistence type="predicted"/>
<comment type="caution">
    <text evidence="2">The sequence shown here is derived from an EMBL/GenBank/DDBJ whole genome shotgun (WGS) entry which is preliminary data.</text>
</comment>
<keyword evidence="1" id="KW-0732">Signal</keyword>
<dbReference type="RefSeq" id="WP_290301267.1">
    <property type="nucleotide sequence ID" value="NZ_JAUFQR010000001.1"/>
</dbReference>
<reference evidence="3" key="1">
    <citation type="journal article" date="2019" name="Int. J. Syst. Evol. Microbiol.">
        <title>The Global Catalogue of Microorganisms (GCM) 10K type strain sequencing project: providing services to taxonomists for standard genome sequencing and annotation.</title>
        <authorList>
            <consortium name="The Broad Institute Genomics Platform"/>
            <consortium name="The Broad Institute Genome Sequencing Center for Infectious Disease"/>
            <person name="Wu L."/>
            <person name="Ma J."/>
        </authorList>
    </citation>
    <scope>NUCLEOTIDE SEQUENCE [LARGE SCALE GENOMIC DNA]</scope>
    <source>
        <strain evidence="3">CECT 7798</strain>
    </source>
</reference>
<keyword evidence="3" id="KW-1185">Reference proteome</keyword>
<gene>
    <name evidence="2" type="ORF">ACFONJ_24860</name>
</gene>
<feature type="signal peptide" evidence="1">
    <location>
        <begin position="1"/>
        <end position="18"/>
    </location>
</feature>
<feature type="chain" id="PRO_5045062088" evidence="1">
    <location>
        <begin position="19"/>
        <end position="235"/>
    </location>
</feature>
<protein>
    <submittedName>
        <fullName evidence="2">Uncharacterized protein</fullName>
    </submittedName>
</protein>
<evidence type="ECO:0000313" key="3">
    <source>
        <dbReference type="Proteomes" id="UP001595735"/>
    </source>
</evidence>
<name>A0ABV7Y1S0_9FLAO</name>
<evidence type="ECO:0000313" key="2">
    <source>
        <dbReference type="EMBL" id="MFC3759196.1"/>
    </source>
</evidence>
<evidence type="ECO:0000256" key="1">
    <source>
        <dbReference type="SAM" id="SignalP"/>
    </source>
</evidence>
<dbReference type="Proteomes" id="UP001595735">
    <property type="component" value="Unassembled WGS sequence"/>
</dbReference>
<organism evidence="2 3">
    <name type="scientific">Chryseobacterium tructae</name>
    <dbReference type="NCBI Taxonomy" id="1037380"/>
    <lineage>
        <taxon>Bacteria</taxon>
        <taxon>Pseudomonadati</taxon>
        <taxon>Bacteroidota</taxon>
        <taxon>Flavobacteriia</taxon>
        <taxon>Flavobacteriales</taxon>
        <taxon>Weeksellaceae</taxon>
        <taxon>Chryseobacterium group</taxon>
        <taxon>Chryseobacterium</taxon>
    </lineage>
</organism>
<sequence>MKKLSMLMLAICSTAVFGQKVSDYKYVSVPDRFTTFKGDYGLEDVLTKALKSKKYAVLPTSKDQWPWEAKDNHCNVLNANVVSVKSFFTNKLVLEFKDCNNKTVLESKGSSDIKEFEEGLADALKVALKNVGVSNPVQNSVSQTPSVTSNEGANYSNGKIDVQKIQIDANQFILAKSGSSVPFAIFKTTSKKEVFMVKLSDNTSTMTTGYFENGNIVIDIPQADGTYSKEVFTQK</sequence>